<dbReference type="Proteomes" id="UP000053144">
    <property type="component" value="Chromosome 7"/>
</dbReference>
<protein>
    <submittedName>
        <fullName evidence="2">Uncharacterized protein</fullName>
    </submittedName>
</protein>
<name>A0A0L9V0U8_PHAAN</name>
<accession>A0A0L9V0U8</accession>
<evidence type="ECO:0000313" key="3">
    <source>
        <dbReference type="Proteomes" id="UP000053144"/>
    </source>
</evidence>
<dbReference type="AlphaFoldDB" id="A0A0L9V0U8"/>
<organism evidence="2 3">
    <name type="scientific">Phaseolus angularis</name>
    <name type="common">Azuki bean</name>
    <name type="synonym">Vigna angularis</name>
    <dbReference type="NCBI Taxonomy" id="3914"/>
    <lineage>
        <taxon>Eukaryota</taxon>
        <taxon>Viridiplantae</taxon>
        <taxon>Streptophyta</taxon>
        <taxon>Embryophyta</taxon>
        <taxon>Tracheophyta</taxon>
        <taxon>Spermatophyta</taxon>
        <taxon>Magnoliopsida</taxon>
        <taxon>eudicotyledons</taxon>
        <taxon>Gunneridae</taxon>
        <taxon>Pentapetalae</taxon>
        <taxon>rosids</taxon>
        <taxon>fabids</taxon>
        <taxon>Fabales</taxon>
        <taxon>Fabaceae</taxon>
        <taxon>Papilionoideae</taxon>
        <taxon>50 kb inversion clade</taxon>
        <taxon>NPAAA clade</taxon>
        <taxon>indigoferoid/millettioid clade</taxon>
        <taxon>Phaseoleae</taxon>
        <taxon>Vigna</taxon>
    </lineage>
</organism>
<feature type="compositionally biased region" description="Basic and acidic residues" evidence="1">
    <location>
        <begin position="32"/>
        <end position="50"/>
    </location>
</feature>
<evidence type="ECO:0000313" key="2">
    <source>
        <dbReference type="EMBL" id="KOM48566.1"/>
    </source>
</evidence>
<gene>
    <name evidence="2" type="ORF">LR48_Vigan07g227000</name>
</gene>
<sequence length="144" mass="16342">MEGRVGALERLANKQGRAITEIRDTMQELRESFQEMKDMLRKSRTHERGSEGSQSSVSGARKGMKKKKREEDAMDNNGSRKSEEEPLFPWAGGELFTFERNGTQGQTTRATNVLEVHNNKGSTKVHLTVNNKEENAVQGFKTWQ</sequence>
<feature type="region of interest" description="Disordered" evidence="1">
    <location>
        <begin position="32"/>
        <end position="110"/>
    </location>
</feature>
<dbReference type="EMBL" id="CM003377">
    <property type="protein sequence ID" value="KOM48566.1"/>
    <property type="molecule type" value="Genomic_DNA"/>
</dbReference>
<proteinExistence type="predicted"/>
<feature type="compositionally biased region" description="Polar residues" evidence="1">
    <location>
        <begin position="100"/>
        <end position="110"/>
    </location>
</feature>
<evidence type="ECO:0000256" key="1">
    <source>
        <dbReference type="SAM" id="MobiDB-lite"/>
    </source>
</evidence>
<dbReference type="Gramene" id="KOM48566">
    <property type="protein sequence ID" value="KOM48566"/>
    <property type="gene ID" value="LR48_Vigan07g227000"/>
</dbReference>
<reference evidence="3" key="1">
    <citation type="journal article" date="2015" name="Proc. Natl. Acad. Sci. U.S.A.">
        <title>Genome sequencing of adzuki bean (Vigna angularis) provides insight into high starch and low fat accumulation and domestication.</title>
        <authorList>
            <person name="Yang K."/>
            <person name="Tian Z."/>
            <person name="Chen C."/>
            <person name="Luo L."/>
            <person name="Zhao B."/>
            <person name="Wang Z."/>
            <person name="Yu L."/>
            <person name="Li Y."/>
            <person name="Sun Y."/>
            <person name="Li W."/>
            <person name="Chen Y."/>
            <person name="Li Y."/>
            <person name="Zhang Y."/>
            <person name="Ai D."/>
            <person name="Zhao J."/>
            <person name="Shang C."/>
            <person name="Ma Y."/>
            <person name="Wu B."/>
            <person name="Wang M."/>
            <person name="Gao L."/>
            <person name="Sun D."/>
            <person name="Zhang P."/>
            <person name="Guo F."/>
            <person name="Wang W."/>
            <person name="Li Y."/>
            <person name="Wang J."/>
            <person name="Varshney R.K."/>
            <person name="Wang J."/>
            <person name="Ling H.Q."/>
            <person name="Wan P."/>
        </authorList>
    </citation>
    <scope>NUCLEOTIDE SEQUENCE</scope>
    <source>
        <strain evidence="3">cv. Jingnong 6</strain>
    </source>
</reference>